<evidence type="ECO:0000256" key="1">
    <source>
        <dbReference type="SAM" id="MobiDB-lite"/>
    </source>
</evidence>
<keyword evidence="3" id="KW-1185">Reference proteome</keyword>
<accession>A0A026W2U9</accession>
<protein>
    <submittedName>
        <fullName evidence="2">Uncharacterized protein</fullName>
    </submittedName>
</protein>
<dbReference type="Proteomes" id="UP000053097">
    <property type="component" value="Unassembled WGS sequence"/>
</dbReference>
<feature type="compositionally biased region" description="Basic and acidic residues" evidence="1">
    <location>
        <begin position="1"/>
        <end position="21"/>
    </location>
</feature>
<sequence>MGQPFARRESVTSTKSYERETGVPGGPIQSECSRRGVTTCIIYDCRLILEELCLRSGDRFM</sequence>
<evidence type="ECO:0000313" key="3">
    <source>
        <dbReference type="Proteomes" id="UP000053097"/>
    </source>
</evidence>
<organism evidence="2 3">
    <name type="scientific">Ooceraea biroi</name>
    <name type="common">Clonal raider ant</name>
    <name type="synonym">Cerapachys biroi</name>
    <dbReference type="NCBI Taxonomy" id="2015173"/>
    <lineage>
        <taxon>Eukaryota</taxon>
        <taxon>Metazoa</taxon>
        <taxon>Ecdysozoa</taxon>
        <taxon>Arthropoda</taxon>
        <taxon>Hexapoda</taxon>
        <taxon>Insecta</taxon>
        <taxon>Pterygota</taxon>
        <taxon>Neoptera</taxon>
        <taxon>Endopterygota</taxon>
        <taxon>Hymenoptera</taxon>
        <taxon>Apocrita</taxon>
        <taxon>Aculeata</taxon>
        <taxon>Formicoidea</taxon>
        <taxon>Formicidae</taxon>
        <taxon>Dorylinae</taxon>
        <taxon>Ooceraea</taxon>
    </lineage>
</organism>
<name>A0A026W2U9_OOCBI</name>
<evidence type="ECO:0000313" key="2">
    <source>
        <dbReference type="EMBL" id="EZA49359.1"/>
    </source>
</evidence>
<dbReference type="EMBL" id="KK107519">
    <property type="protein sequence ID" value="EZA49359.1"/>
    <property type="molecule type" value="Genomic_DNA"/>
</dbReference>
<gene>
    <name evidence="2" type="ORF">X777_11855</name>
</gene>
<reference evidence="2 3" key="1">
    <citation type="journal article" date="2014" name="Curr. Biol.">
        <title>The genome of the clonal raider ant Cerapachys biroi.</title>
        <authorList>
            <person name="Oxley P.R."/>
            <person name="Ji L."/>
            <person name="Fetter-Pruneda I."/>
            <person name="McKenzie S.K."/>
            <person name="Li C."/>
            <person name="Hu H."/>
            <person name="Zhang G."/>
            <person name="Kronauer D.J."/>
        </authorList>
    </citation>
    <scope>NUCLEOTIDE SEQUENCE [LARGE SCALE GENOMIC DNA]</scope>
</reference>
<feature type="region of interest" description="Disordered" evidence="1">
    <location>
        <begin position="1"/>
        <end position="29"/>
    </location>
</feature>
<dbReference type="AlphaFoldDB" id="A0A026W2U9"/>
<proteinExistence type="predicted"/>